<dbReference type="EMBL" id="JAIQCV010000003">
    <property type="protein sequence ID" value="KAH1113888.1"/>
    <property type="molecule type" value="Genomic_DNA"/>
</dbReference>
<name>A0A9D3W762_9ROSI</name>
<organism evidence="2 3">
    <name type="scientific">Gossypium stocksii</name>
    <dbReference type="NCBI Taxonomy" id="47602"/>
    <lineage>
        <taxon>Eukaryota</taxon>
        <taxon>Viridiplantae</taxon>
        <taxon>Streptophyta</taxon>
        <taxon>Embryophyta</taxon>
        <taxon>Tracheophyta</taxon>
        <taxon>Spermatophyta</taxon>
        <taxon>Magnoliopsida</taxon>
        <taxon>eudicotyledons</taxon>
        <taxon>Gunneridae</taxon>
        <taxon>Pentapetalae</taxon>
        <taxon>rosids</taxon>
        <taxon>malvids</taxon>
        <taxon>Malvales</taxon>
        <taxon>Malvaceae</taxon>
        <taxon>Malvoideae</taxon>
        <taxon>Gossypium</taxon>
    </lineage>
</organism>
<accession>A0A9D3W762</accession>
<reference evidence="2 3" key="1">
    <citation type="journal article" date="2021" name="Plant Biotechnol. J.">
        <title>Multi-omics assisted identification of the key and species-specific regulatory components of drought-tolerant mechanisms in Gossypium stocksii.</title>
        <authorList>
            <person name="Yu D."/>
            <person name="Ke L."/>
            <person name="Zhang D."/>
            <person name="Wu Y."/>
            <person name="Sun Y."/>
            <person name="Mei J."/>
            <person name="Sun J."/>
            <person name="Sun Y."/>
        </authorList>
    </citation>
    <scope>NUCLEOTIDE SEQUENCE [LARGE SCALE GENOMIC DNA]</scope>
    <source>
        <strain evidence="3">cv. E1</strain>
        <tissue evidence="2">Leaf</tissue>
    </source>
</reference>
<proteinExistence type="predicted"/>
<dbReference type="Proteomes" id="UP000828251">
    <property type="component" value="Unassembled WGS sequence"/>
</dbReference>
<dbReference type="AlphaFoldDB" id="A0A9D3W762"/>
<dbReference type="OrthoDB" id="10599857at2759"/>
<gene>
    <name evidence="2" type="ORF">J1N35_007266</name>
</gene>
<evidence type="ECO:0000313" key="2">
    <source>
        <dbReference type="EMBL" id="KAH1113888.1"/>
    </source>
</evidence>
<evidence type="ECO:0000313" key="3">
    <source>
        <dbReference type="Proteomes" id="UP000828251"/>
    </source>
</evidence>
<evidence type="ECO:0000256" key="1">
    <source>
        <dbReference type="SAM" id="MobiDB-lite"/>
    </source>
</evidence>
<keyword evidence="3" id="KW-1185">Reference proteome</keyword>
<protein>
    <submittedName>
        <fullName evidence="2">Uncharacterized protein</fullName>
    </submittedName>
</protein>
<comment type="caution">
    <text evidence="2">The sequence shown here is derived from an EMBL/GenBank/DDBJ whole genome shotgun (WGS) entry which is preliminary data.</text>
</comment>
<sequence length="115" mass="12521">MGTGLTGWKINTLATTAGDRPTTVGDTHISETGTLFSSPHIRGTKVPMLLEAPTHLRPQRADIGRGSRTSEAPMCQMARGSRTSDAPRCRCCSRLSYIRRTKVPVLLEALSHPTY</sequence>
<feature type="region of interest" description="Disordered" evidence="1">
    <location>
        <begin position="57"/>
        <end position="85"/>
    </location>
</feature>